<feature type="region of interest" description="Disordered" evidence="1">
    <location>
        <begin position="1"/>
        <end position="22"/>
    </location>
</feature>
<proteinExistence type="predicted"/>
<evidence type="ECO:0000313" key="3">
    <source>
        <dbReference type="Proteomes" id="UP001589920"/>
    </source>
</evidence>
<protein>
    <submittedName>
        <fullName evidence="2">Uncharacterized protein</fullName>
    </submittedName>
</protein>
<gene>
    <name evidence="2" type="ORF">ACFHYO_13130</name>
</gene>
<keyword evidence="3" id="KW-1185">Reference proteome</keyword>
<dbReference type="EMBL" id="JBHMQU010000069">
    <property type="protein sequence ID" value="MFC0813047.1"/>
    <property type="molecule type" value="Genomic_DNA"/>
</dbReference>
<evidence type="ECO:0000313" key="2">
    <source>
        <dbReference type="EMBL" id="MFC0813047.1"/>
    </source>
</evidence>
<comment type="caution">
    <text evidence="2">The sequence shown here is derived from an EMBL/GenBank/DDBJ whole genome shotgun (WGS) entry which is preliminary data.</text>
</comment>
<feature type="compositionally biased region" description="Basic and acidic residues" evidence="1">
    <location>
        <begin position="11"/>
        <end position="22"/>
    </location>
</feature>
<evidence type="ECO:0000256" key="1">
    <source>
        <dbReference type="SAM" id="MobiDB-lite"/>
    </source>
</evidence>
<dbReference type="RefSeq" id="WP_394320965.1">
    <property type="nucleotide sequence ID" value="NZ_JBHMQU010000069.1"/>
</dbReference>
<accession>A0ABV6T8W7</accession>
<name>A0ABV6T8W7_9RHOB</name>
<dbReference type="Proteomes" id="UP001589920">
    <property type="component" value="Unassembled WGS sequence"/>
</dbReference>
<sequence length="75" mass="8334">MMAGISSFELKPIERPSTHEPARATYSIVEIGGTTFLQIDTYGSASRKMPDKVSQSMQFGPEAISELRRILMMLP</sequence>
<reference evidence="2 3" key="1">
    <citation type="submission" date="2024-09" db="EMBL/GenBank/DDBJ databases">
        <authorList>
            <person name="Sun Q."/>
            <person name="Mori K."/>
        </authorList>
    </citation>
    <scope>NUCLEOTIDE SEQUENCE [LARGE SCALE GENOMIC DNA]</scope>
    <source>
        <strain evidence="2 3">KCTC 42086</strain>
    </source>
</reference>
<organism evidence="2 3">
    <name type="scientific">Paracoccus panacisoli</name>
    <dbReference type="NCBI Taxonomy" id="1510163"/>
    <lineage>
        <taxon>Bacteria</taxon>
        <taxon>Pseudomonadati</taxon>
        <taxon>Pseudomonadota</taxon>
        <taxon>Alphaproteobacteria</taxon>
        <taxon>Rhodobacterales</taxon>
        <taxon>Paracoccaceae</taxon>
        <taxon>Paracoccus</taxon>
    </lineage>
</organism>